<dbReference type="Gene3D" id="3.20.20.70">
    <property type="entry name" value="Aldolase class I"/>
    <property type="match status" value="1"/>
</dbReference>
<comment type="caution">
    <text evidence="3">The sequence shown here is derived from an EMBL/GenBank/DDBJ whole genome shotgun (WGS) entry which is preliminary data.</text>
</comment>
<dbReference type="SUPFAM" id="SSF51445">
    <property type="entry name" value="(Trans)glycosidases"/>
    <property type="match status" value="1"/>
</dbReference>
<evidence type="ECO:0000313" key="4">
    <source>
        <dbReference type="Proteomes" id="UP001239085"/>
    </source>
</evidence>
<evidence type="ECO:0000256" key="1">
    <source>
        <dbReference type="ARBA" id="ARBA00022801"/>
    </source>
</evidence>
<dbReference type="CDD" id="cd14791">
    <property type="entry name" value="GH36"/>
    <property type="match status" value="1"/>
</dbReference>
<dbReference type="InterPro" id="IPR050985">
    <property type="entry name" value="Alpha-glycosidase_related"/>
</dbReference>
<dbReference type="InterPro" id="IPR038417">
    <property type="entry name" value="Alpga-gal_N_sf"/>
</dbReference>
<dbReference type="InterPro" id="IPR002252">
    <property type="entry name" value="Glyco_hydro_36"/>
</dbReference>
<dbReference type="Gene3D" id="2.70.98.60">
    <property type="entry name" value="alpha-galactosidase from lactobacil brevis"/>
    <property type="match status" value="1"/>
</dbReference>
<dbReference type="InterPro" id="IPR017853">
    <property type="entry name" value="GH"/>
</dbReference>
<dbReference type="PANTHER" id="PTHR43053">
    <property type="entry name" value="GLYCOSIDASE FAMILY 31"/>
    <property type="match status" value="1"/>
</dbReference>
<reference evidence="3 4" key="1">
    <citation type="submission" date="2023-07" db="EMBL/GenBank/DDBJ databases">
        <title>Comparative genomics of wheat-associated soil bacteria to identify genetic determinants of phenazine resistance.</title>
        <authorList>
            <person name="Mouncey N."/>
        </authorList>
    </citation>
    <scope>NUCLEOTIDE SEQUENCE [LARGE SCALE GENOMIC DNA]</scope>
    <source>
        <strain evidence="3 4">W2I7</strain>
    </source>
</reference>
<accession>A0ABU0P5Z5</accession>
<dbReference type="EMBL" id="JAUSXK010000001">
    <property type="protein sequence ID" value="MDQ0642745.1"/>
    <property type="molecule type" value="Genomic_DNA"/>
</dbReference>
<sequence length="707" mass="77024">MPATRPTEIIWRAPRITLSFAAPTDGPVSVLSLRPADSPAPAPVLAPGHGEQPLVELTAFGHGRFPGSFRHVDTIIGRTLRYVSHQESARAGWHELRILQEDPALGVRTSSVFEAHESATAVRTWTEVTVDSDLTLDAVSSFATGSFLADAGVASVDRLLLAHADNDWIAESRWRVEPLRTAGLADVGRAAHHHQAPRTRISLGNRGSWSSGEKVPTAAIAADDSGYSLAWQIEHNGPWLSEIGENGHGAYLLLTGPTDQEHQWSVRLRDGETFVSAPASVAVALGSAEDALRALTQQRRAIRHRRPADNALPVIFNDYMNTLMGDPTTEKLLPLIDAAADAGAEYFCIDAGWYADGHWWDGVGAWEPSLRRFPGGIAEATAYIRTRGMVPGLWLEPEVIGVRSPLATTLPDDAFFSRGGVRIREHGRHLLDLRHPATRAHLDGVIDRLVEEYGVGFIKMDENTMTGPGTDLGGLAPGQGLLEHARALLDWLDGVQARHPALLIENCASGAMRMDYAMLSRLHLQSTSDQQDPVAYASIAAAAPAAILPEQAGNWAYPQAGMSDEARTFALVNGVLGRMYLSGYLNRMSALERTSVREAVTAHRTVLTDIRERQPIWPLGLPGWSDEWLALGLQRQDDAYVSVWRRSGADSATLSLPWALGRDIAVEAFFPTEVGTWSWSWDRSAGALHVTTTTDEPSARVLRVRVE</sequence>
<evidence type="ECO:0008006" key="5">
    <source>
        <dbReference type="Google" id="ProtNLM"/>
    </source>
</evidence>
<proteinExistence type="predicted"/>
<keyword evidence="4" id="KW-1185">Reference proteome</keyword>
<dbReference type="Pfam" id="PF02065">
    <property type="entry name" value="Melibiase"/>
    <property type="match status" value="1"/>
</dbReference>
<dbReference type="InterPro" id="IPR013785">
    <property type="entry name" value="Aldolase_TIM"/>
</dbReference>
<dbReference type="RefSeq" id="WP_307358768.1">
    <property type="nucleotide sequence ID" value="NZ_JAUSXK010000001.1"/>
</dbReference>
<evidence type="ECO:0000256" key="2">
    <source>
        <dbReference type="ARBA" id="ARBA00023295"/>
    </source>
</evidence>
<organism evidence="3 4">
    <name type="scientific">Microbacterium murale</name>
    <dbReference type="NCBI Taxonomy" id="1081040"/>
    <lineage>
        <taxon>Bacteria</taxon>
        <taxon>Bacillati</taxon>
        <taxon>Actinomycetota</taxon>
        <taxon>Actinomycetes</taxon>
        <taxon>Micrococcales</taxon>
        <taxon>Microbacteriaceae</taxon>
        <taxon>Microbacterium</taxon>
    </lineage>
</organism>
<gene>
    <name evidence="3" type="ORF">QFZ46_000905</name>
</gene>
<dbReference type="PANTHER" id="PTHR43053:SF3">
    <property type="entry name" value="ALPHA-GALACTOSIDASE C-RELATED"/>
    <property type="match status" value="1"/>
</dbReference>
<protein>
    <recommendedName>
        <fullName evidence="5">Alpha-galactosidase</fullName>
    </recommendedName>
</protein>
<dbReference type="Proteomes" id="UP001239085">
    <property type="component" value="Unassembled WGS sequence"/>
</dbReference>
<keyword evidence="1" id="KW-0378">Hydrolase</keyword>
<name>A0ABU0P5Z5_9MICO</name>
<evidence type="ECO:0000313" key="3">
    <source>
        <dbReference type="EMBL" id="MDQ0642745.1"/>
    </source>
</evidence>
<keyword evidence="2" id="KW-0326">Glycosidase</keyword>